<dbReference type="Gene3D" id="3.40.50.300">
    <property type="entry name" value="P-loop containing nucleotide triphosphate hydrolases"/>
    <property type="match status" value="2"/>
</dbReference>
<evidence type="ECO:0000256" key="5">
    <source>
        <dbReference type="ARBA" id="ARBA00022806"/>
    </source>
</evidence>
<comment type="subcellular location">
    <subcellularLocation>
        <location evidence="1">Cytoplasm</location>
    </subcellularLocation>
</comment>
<evidence type="ECO:0000256" key="8">
    <source>
        <dbReference type="SAM" id="Coils"/>
    </source>
</evidence>
<dbReference type="EMBL" id="AZGY01000021">
    <property type="protein sequence ID" value="KZZ90554.1"/>
    <property type="molecule type" value="Genomic_DNA"/>
</dbReference>
<dbReference type="CDD" id="cd17936">
    <property type="entry name" value="EEXXEc_NFX1"/>
    <property type="match status" value="1"/>
</dbReference>
<evidence type="ECO:0000256" key="1">
    <source>
        <dbReference type="ARBA" id="ARBA00004496"/>
    </source>
</evidence>
<dbReference type="GO" id="GO:0031048">
    <property type="term" value="P:regulatory ncRNA-mediated heterochromatin formation"/>
    <property type="evidence" value="ECO:0007669"/>
    <property type="project" value="TreeGrafter"/>
</dbReference>
<dbReference type="InterPro" id="IPR047187">
    <property type="entry name" value="SF1_C_Upf1"/>
</dbReference>
<keyword evidence="3" id="KW-0479">Metal-binding</keyword>
<organism evidence="11 12">
    <name type="scientific">Moelleriella libera RCEF 2490</name>
    <dbReference type="NCBI Taxonomy" id="1081109"/>
    <lineage>
        <taxon>Eukaryota</taxon>
        <taxon>Fungi</taxon>
        <taxon>Dikarya</taxon>
        <taxon>Ascomycota</taxon>
        <taxon>Pezizomycotina</taxon>
        <taxon>Sordariomycetes</taxon>
        <taxon>Hypocreomycetidae</taxon>
        <taxon>Hypocreales</taxon>
        <taxon>Clavicipitaceae</taxon>
        <taxon>Moelleriella</taxon>
    </lineage>
</organism>
<evidence type="ECO:0000256" key="2">
    <source>
        <dbReference type="ARBA" id="ARBA00022490"/>
    </source>
</evidence>
<dbReference type="CDD" id="cd18808">
    <property type="entry name" value="SF1_C_Upf1"/>
    <property type="match status" value="1"/>
</dbReference>
<keyword evidence="5" id="KW-0547">Nucleotide-binding</keyword>
<sequence>MAGLLWSGALRVLNGDEREWKQRVPRDLDDEEYYGREHIKAIADLRARPGNMETFTQTLGLFLKAMTHSSLLDCLSVDTFVGGLYNFLGGANGTRAVPLFQHLCKTIVTQHVEYSFGTTTTPIQETLAALSTALRELLQREPRVRLNDDITSLIDSIEQASEIMLVPDHPRAEVLVSKQVREMRGMVAGANRLVAQEDEKWDLEASTSWTSSYPSGTMMPKGHHDNDKRDIREIQIFPTHAEIMSDEAVFLPASDLNAPHFLSDLAERHIDTQFRLLRHDSFGELKDALARLMDAAEKDANCLQNPTLRLGDFRAHLYSSAVITSVSFDSRKGLEVEISFKHPFEARNKSSFERRKWWDDSKRLAGGVLLSFLAVQGDETSHLFLTAANRSTDAKENSGPVEGSQNATIKAKLTCHDRANTESVLRLIATGARGILIEFPGVLPGTFVPILQNLQNMQHESSLPFRDWILPNRTGSGSLATAIPPPLYARESGFRFSLKSILKPGLSRDLHIDVGCNSTMDEVSIIDEMERSTDLDHGQCQALFAALTREFTLIQGPPGTGKSYLGIQLMKVLLDCKNTASLGPIVVVCYTNHALDQFLEHLLTIGITKTIRMGGQSHSDRLEGHNLRFVSQLETKSRSENSLLAASYQNLESIADRIKSILRRAYVVGPRVQWENVEHLLLREYPSIHRQFSRIDDDGYETIGRHPFDVWAPSAIDSAFTRSSGTVENSMNVDGLVGKAVTDVHSLSRGERRQLIKFWSDINYKEAIDELVEQVREAEAMRQLVSSIHDEVDRRVLQEADVIGITTTGLAKRISILKRIKCKVIICEEAGEVMEPHIISALLPTVEHFIQIGDHEQLRPQINNFGLSMESKQGALYQLDRSQFERLSVGIAGRPNMPVAQLNVQRRMRPEISRLIRETVYPKIQDHSQTFNLPDVVGMRKNVCWLDHTHLEEGQHSRSHYKSHSNVYEADMVHALVRHIVRQGEYSSSDIAVLTPYTGQLQRIQAAMRNDFEVILSDRDQEALDKDGFHDGGIDASNSSGPVENAPSRRMTPLSKVKLSNLLRVATVDNFQGEEAKIVIVSLVRSNLQRKVGFLKTTNRINVLLSRAQHGMFLIGNTDTYSQIQMWQKVIDMLRACDSVNNSLGLCCPRHKEIPIEVSEPDDFPRFSPEGGICGETCPEKICKDCHMKQDARVDLLEMKTYAEIDVDETPIVVLGCGHFFTAETLDGLIGMNEVYTTNSGGQFTALADVSASLAKQIPKCPDCQRPVRQYVTQRYNRVINRAVIDESSKRFLLSGKGELKSLRNELEKLQEKLAGSYENFLLELRLRLFSNRRSVMSGRLSDEFQTRFRDCNALLRQIARFLGKVSERHQPAHRLHEATLHAFKANHPETLDEAMASLSLGHFAVPLEHDRQITLGGQMVQITVDALVLEEKLNILRELLSAAPDAVTKSPGSSVRSSAKLFFQTCQVFISSCVDVQLPKLAVEASLHHARIAALYQSYQLSVDDDRGQAIGYVADARKYLGEALELCSQPFQHAEELKAAVSKGIEVLQRERYERVTAEELAAIKQAMVSGHGGIATHSGHWYNCANGHPFAIGECGMPMEEARCPECGAAIGGSNHRSVAGVTRAEHMED</sequence>
<dbReference type="InterPro" id="IPR045055">
    <property type="entry name" value="DNA2/NAM7-like"/>
</dbReference>
<keyword evidence="6" id="KW-0862">Zinc</keyword>
<keyword evidence="2" id="KW-0963">Cytoplasm</keyword>
<dbReference type="GO" id="GO:0008270">
    <property type="term" value="F:zinc ion binding"/>
    <property type="evidence" value="ECO:0007669"/>
    <property type="project" value="UniProtKB-KW"/>
</dbReference>
<feature type="coiled-coil region" evidence="8">
    <location>
        <begin position="1293"/>
        <end position="1320"/>
    </location>
</feature>
<dbReference type="STRING" id="1081109.A0A167XWD8"/>
<dbReference type="Pfam" id="PF13087">
    <property type="entry name" value="AAA_12"/>
    <property type="match status" value="1"/>
</dbReference>
<dbReference type="GO" id="GO:0005737">
    <property type="term" value="C:cytoplasm"/>
    <property type="evidence" value="ECO:0007669"/>
    <property type="project" value="UniProtKB-SubCell"/>
</dbReference>
<gene>
    <name evidence="11" type="ORF">AAL_07240</name>
</gene>
<keyword evidence="12" id="KW-1185">Reference proteome</keyword>
<name>A0A167XWD8_9HYPO</name>
<dbReference type="PANTHER" id="PTHR10887:SF445">
    <property type="entry name" value="NFX1-TYPE ZINC FINGER-CONTAINING PROTEIN 1"/>
    <property type="match status" value="1"/>
</dbReference>
<dbReference type="GO" id="GO:0002376">
    <property type="term" value="P:immune system process"/>
    <property type="evidence" value="ECO:0007669"/>
    <property type="project" value="UniProtKB-KW"/>
</dbReference>
<reference evidence="11 12" key="1">
    <citation type="journal article" date="2016" name="Genome Biol. Evol.">
        <title>Divergent and convergent evolution of fungal pathogenicity.</title>
        <authorList>
            <person name="Shang Y."/>
            <person name="Xiao G."/>
            <person name="Zheng P."/>
            <person name="Cen K."/>
            <person name="Zhan S."/>
            <person name="Wang C."/>
        </authorList>
    </citation>
    <scope>NUCLEOTIDE SEQUENCE [LARGE SCALE GENOMIC DNA]</scope>
    <source>
        <strain evidence="11 12">RCEF 2490</strain>
    </source>
</reference>
<dbReference type="GO" id="GO:0004386">
    <property type="term" value="F:helicase activity"/>
    <property type="evidence" value="ECO:0007669"/>
    <property type="project" value="InterPro"/>
</dbReference>
<dbReference type="PANTHER" id="PTHR10887">
    <property type="entry name" value="DNA2/NAM7 HELICASE FAMILY"/>
    <property type="match status" value="1"/>
</dbReference>
<dbReference type="InterPro" id="IPR041677">
    <property type="entry name" value="DNA2/NAM7_AAA_11"/>
</dbReference>
<keyword evidence="5" id="KW-0378">Hydrolase</keyword>
<evidence type="ECO:0000313" key="11">
    <source>
        <dbReference type="EMBL" id="KZZ90554.1"/>
    </source>
</evidence>
<feature type="domain" description="RZ-type" evidence="10">
    <location>
        <begin position="1558"/>
        <end position="1633"/>
    </location>
</feature>
<evidence type="ECO:0000256" key="6">
    <source>
        <dbReference type="ARBA" id="ARBA00022833"/>
    </source>
</evidence>
<comment type="caution">
    <text evidence="11">The sequence shown here is derived from an EMBL/GenBank/DDBJ whole genome shotgun (WGS) entry which is preliminary data.</text>
</comment>
<dbReference type="PROSITE" id="PS51981">
    <property type="entry name" value="ZF_RZ"/>
    <property type="match status" value="1"/>
</dbReference>
<accession>A0A167XWD8</accession>
<keyword evidence="5" id="KW-0347">Helicase</keyword>
<feature type="region of interest" description="Disordered" evidence="9">
    <location>
        <begin position="1029"/>
        <end position="1050"/>
    </location>
</feature>
<proteinExistence type="predicted"/>
<evidence type="ECO:0000259" key="10">
    <source>
        <dbReference type="PROSITE" id="PS51981"/>
    </source>
</evidence>
<keyword evidence="4" id="KW-0863">Zinc-finger</keyword>
<evidence type="ECO:0000313" key="12">
    <source>
        <dbReference type="Proteomes" id="UP000078544"/>
    </source>
</evidence>
<evidence type="ECO:0000256" key="3">
    <source>
        <dbReference type="ARBA" id="ARBA00022723"/>
    </source>
</evidence>
<keyword evidence="5" id="KW-0067">ATP-binding</keyword>
<dbReference type="InterPro" id="IPR041679">
    <property type="entry name" value="DNA2/NAM7-like_C"/>
</dbReference>
<keyword evidence="8" id="KW-0175">Coiled coil</keyword>
<dbReference type="Proteomes" id="UP000078544">
    <property type="component" value="Unassembled WGS sequence"/>
</dbReference>
<dbReference type="InterPro" id="IPR046439">
    <property type="entry name" value="ZF_RZ_dom"/>
</dbReference>
<evidence type="ECO:0000256" key="4">
    <source>
        <dbReference type="ARBA" id="ARBA00022771"/>
    </source>
</evidence>
<dbReference type="Pfam" id="PF13086">
    <property type="entry name" value="AAA_11"/>
    <property type="match status" value="1"/>
</dbReference>
<keyword evidence="7" id="KW-0391">Immunity</keyword>
<evidence type="ECO:0000256" key="9">
    <source>
        <dbReference type="SAM" id="MobiDB-lite"/>
    </source>
</evidence>
<dbReference type="SUPFAM" id="SSF52540">
    <property type="entry name" value="P-loop containing nucleoside triphosphate hydrolases"/>
    <property type="match status" value="1"/>
</dbReference>
<dbReference type="InterPro" id="IPR027417">
    <property type="entry name" value="P-loop_NTPase"/>
</dbReference>
<dbReference type="Pfam" id="PF20173">
    <property type="entry name" value="ZnF_RZ-type"/>
    <property type="match status" value="1"/>
</dbReference>
<dbReference type="OrthoDB" id="2423195at2759"/>
<dbReference type="GO" id="GO:0031380">
    <property type="term" value="C:nuclear RNA-directed RNA polymerase complex"/>
    <property type="evidence" value="ECO:0007669"/>
    <property type="project" value="TreeGrafter"/>
</dbReference>
<evidence type="ECO:0000256" key="7">
    <source>
        <dbReference type="ARBA" id="ARBA00022859"/>
    </source>
</evidence>
<dbReference type="FunFam" id="3.40.50.300:FF:001660">
    <property type="entry name" value="NF-X1 finger and helicase protein, putative"/>
    <property type="match status" value="1"/>
</dbReference>
<protein>
    <recommendedName>
        <fullName evidence="10">RZ-type domain-containing protein</fullName>
    </recommendedName>
</protein>